<evidence type="ECO:0000256" key="2">
    <source>
        <dbReference type="ARBA" id="ARBA00022741"/>
    </source>
</evidence>
<keyword evidence="4 5" id="KW-0143">Chaperone</keyword>
<sequence>MRPVVKTAVSIVYACSAMLWKYPLMMAACSIANIVKSSLGPVGLDKMLVDDIGVGLMSRDVTVTNDGATILRLLEVEHPAARVLVELAQLQDDEVGDGTTSVGCFCGWINILALAFCAAFGHGIYLWGGRITLSKDDGGGRLRTGLYSKGCLTTALEVVLSHSRRDVTGLIELE</sequence>
<dbReference type="GO" id="GO:0016887">
    <property type="term" value="F:ATP hydrolysis activity"/>
    <property type="evidence" value="ECO:0007669"/>
    <property type="project" value="InterPro"/>
</dbReference>
<dbReference type="GO" id="GO:0005524">
    <property type="term" value="F:ATP binding"/>
    <property type="evidence" value="ECO:0007669"/>
    <property type="project" value="UniProtKB-KW"/>
</dbReference>
<dbReference type="GO" id="GO:0051082">
    <property type="term" value="F:unfolded protein binding"/>
    <property type="evidence" value="ECO:0007669"/>
    <property type="project" value="InterPro"/>
</dbReference>
<evidence type="ECO:0000256" key="4">
    <source>
        <dbReference type="ARBA" id="ARBA00023186"/>
    </source>
</evidence>
<evidence type="ECO:0000313" key="7">
    <source>
        <dbReference type="EMBL" id="CAD7256888.1"/>
    </source>
</evidence>
<evidence type="ECO:0008006" key="8">
    <source>
        <dbReference type="Google" id="ProtNLM"/>
    </source>
</evidence>
<keyword evidence="2 5" id="KW-0547">Nucleotide-binding</keyword>
<name>A0A7R9AMD9_TIMSH</name>
<dbReference type="PANTHER" id="PTHR11353">
    <property type="entry name" value="CHAPERONIN"/>
    <property type="match status" value="1"/>
</dbReference>
<dbReference type="Pfam" id="PF00118">
    <property type="entry name" value="Cpn60_TCP1"/>
    <property type="match status" value="1"/>
</dbReference>
<dbReference type="EMBL" id="OC000316">
    <property type="protein sequence ID" value="CAD7256888.1"/>
    <property type="molecule type" value="Genomic_DNA"/>
</dbReference>
<dbReference type="PROSITE" id="PS00995">
    <property type="entry name" value="TCP1_3"/>
    <property type="match status" value="1"/>
</dbReference>
<dbReference type="PRINTS" id="PR00304">
    <property type="entry name" value="TCOMPLEXTCP1"/>
</dbReference>
<dbReference type="InterPro" id="IPR002423">
    <property type="entry name" value="Cpn60/GroEL/TCP-1"/>
</dbReference>
<dbReference type="InterPro" id="IPR017998">
    <property type="entry name" value="Chaperone_TCP-1"/>
</dbReference>
<evidence type="ECO:0000256" key="1">
    <source>
        <dbReference type="ARBA" id="ARBA00008020"/>
    </source>
</evidence>
<gene>
    <name evidence="7" type="ORF">TSIB3V08_LOCUS1163</name>
</gene>
<protein>
    <recommendedName>
        <fullName evidence="8">T-complex protein 1 subunit alpha</fullName>
    </recommendedName>
</protein>
<dbReference type="AlphaFoldDB" id="A0A7R9AMD9"/>
<dbReference type="PROSITE" id="PS00750">
    <property type="entry name" value="TCP1_1"/>
    <property type="match status" value="1"/>
</dbReference>
<evidence type="ECO:0000256" key="3">
    <source>
        <dbReference type="ARBA" id="ARBA00022840"/>
    </source>
</evidence>
<accession>A0A7R9AMD9</accession>
<dbReference type="InterPro" id="IPR027413">
    <property type="entry name" value="GROEL-like_equatorial_sf"/>
</dbReference>
<dbReference type="Gene3D" id="1.10.560.10">
    <property type="entry name" value="GroEL-like equatorial domain"/>
    <property type="match status" value="1"/>
</dbReference>
<comment type="similarity">
    <text evidence="1 5">Belongs to the TCP-1 chaperonin family.</text>
</comment>
<dbReference type="PROSITE" id="PS00751">
    <property type="entry name" value="TCP1_2"/>
    <property type="match status" value="1"/>
</dbReference>
<dbReference type="GO" id="GO:0140662">
    <property type="term" value="F:ATP-dependent protein folding chaperone"/>
    <property type="evidence" value="ECO:0007669"/>
    <property type="project" value="InterPro"/>
</dbReference>
<evidence type="ECO:0000256" key="5">
    <source>
        <dbReference type="RuleBase" id="RU004187"/>
    </source>
</evidence>
<keyword evidence="6" id="KW-0472">Membrane</keyword>
<keyword evidence="6" id="KW-1133">Transmembrane helix</keyword>
<proteinExistence type="inferred from homology"/>
<reference evidence="7" key="1">
    <citation type="submission" date="2020-11" db="EMBL/GenBank/DDBJ databases">
        <authorList>
            <person name="Tran Van P."/>
        </authorList>
    </citation>
    <scope>NUCLEOTIDE SEQUENCE</scope>
</reference>
<keyword evidence="3 5" id="KW-0067">ATP-binding</keyword>
<feature type="transmembrane region" description="Helical" evidence="6">
    <location>
        <begin position="107"/>
        <end position="127"/>
    </location>
</feature>
<keyword evidence="6" id="KW-0812">Transmembrane</keyword>
<evidence type="ECO:0000256" key="6">
    <source>
        <dbReference type="SAM" id="Phobius"/>
    </source>
</evidence>
<organism evidence="7">
    <name type="scientific">Timema shepardi</name>
    <name type="common">Walking stick</name>
    <dbReference type="NCBI Taxonomy" id="629360"/>
    <lineage>
        <taxon>Eukaryota</taxon>
        <taxon>Metazoa</taxon>
        <taxon>Ecdysozoa</taxon>
        <taxon>Arthropoda</taxon>
        <taxon>Hexapoda</taxon>
        <taxon>Insecta</taxon>
        <taxon>Pterygota</taxon>
        <taxon>Neoptera</taxon>
        <taxon>Polyneoptera</taxon>
        <taxon>Phasmatodea</taxon>
        <taxon>Timematodea</taxon>
        <taxon>Timematoidea</taxon>
        <taxon>Timematidae</taxon>
        <taxon>Timema</taxon>
    </lineage>
</organism>
<dbReference type="SUPFAM" id="SSF48592">
    <property type="entry name" value="GroEL equatorial domain-like"/>
    <property type="match status" value="1"/>
</dbReference>
<dbReference type="InterPro" id="IPR002194">
    <property type="entry name" value="Chaperonin_TCP-1_CS"/>
</dbReference>